<keyword evidence="2" id="KW-0489">Methyltransferase</keyword>
<accession>A0ABU3N176</accession>
<dbReference type="PANTHER" id="PTHR43667">
    <property type="entry name" value="CYCLOPROPANE-FATTY-ACYL-PHOSPHOLIPID SYNTHASE"/>
    <property type="match status" value="1"/>
</dbReference>
<dbReference type="EMBL" id="JALMLT010000001">
    <property type="protein sequence ID" value="MDT8757991.1"/>
    <property type="molecule type" value="Genomic_DNA"/>
</dbReference>
<comment type="caution">
    <text evidence="6">The sequence shown here is derived from an EMBL/GenBank/DDBJ whole genome shotgun (WGS) entry which is preliminary data.</text>
</comment>
<dbReference type="InterPro" id="IPR050723">
    <property type="entry name" value="CFA/CMAS"/>
</dbReference>
<dbReference type="InterPro" id="IPR029063">
    <property type="entry name" value="SAM-dependent_MTases_sf"/>
</dbReference>
<keyword evidence="4" id="KW-0949">S-adenosyl-L-methionine</keyword>
<evidence type="ECO:0000256" key="4">
    <source>
        <dbReference type="ARBA" id="ARBA00022691"/>
    </source>
</evidence>
<reference evidence="6" key="1">
    <citation type="submission" date="2022-04" db="EMBL/GenBank/DDBJ databases">
        <title>Tomato heritable bacteria conferring resistance against bacterial wilt.</title>
        <authorList>
            <person name="Yin J."/>
        </authorList>
    </citation>
    <scope>NUCLEOTIDE SEQUENCE</scope>
    <source>
        <strain evidence="6">Cra20</strain>
    </source>
</reference>
<dbReference type="CDD" id="cd02440">
    <property type="entry name" value="AdoMet_MTases"/>
    <property type="match status" value="1"/>
</dbReference>
<keyword evidence="5" id="KW-0443">Lipid metabolism</keyword>
<proteinExistence type="inferred from homology"/>
<evidence type="ECO:0000256" key="1">
    <source>
        <dbReference type="ARBA" id="ARBA00010815"/>
    </source>
</evidence>
<dbReference type="PIRSF" id="PIRSF003085">
    <property type="entry name" value="CMAS"/>
    <property type="match status" value="1"/>
</dbReference>
<organism evidence="6">
    <name type="scientific">Sphingomonas psychrotolerans</name>
    <dbReference type="NCBI Taxonomy" id="1327635"/>
    <lineage>
        <taxon>Bacteria</taxon>
        <taxon>Pseudomonadati</taxon>
        <taxon>Pseudomonadota</taxon>
        <taxon>Alphaproteobacteria</taxon>
        <taxon>Sphingomonadales</taxon>
        <taxon>Sphingomonadaceae</taxon>
        <taxon>Sphingomonas</taxon>
    </lineage>
</organism>
<name>A0ABU3N176_9SPHN</name>
<evidence type="ECO:0000256" key="3">
    <source>
        <dbReference type="ARBA" id="ARBA00022679"/>
    </source>
</evidence>
<dbReference type="SUPFAM" id="SSF53335">
    <property type="entry name" value="S-adenosyl-L-methionine-dependent methyltransferases"/>
    <property type="match status" value="1"/>
</dbReference>
<dbReference type="Gene3D" id="3.40.50.150">
    <property type="entry name" value="Vaccinia Virus protein VP39"/>
    <property type="match status" value="1"/>
</dbReference>
<comment type="similarity">
    <text evidence="1">Belongs to the CFA/CMAS family.</text>
</comment>
<evidence type="ECO:0000313" key="6">
    <source>
        <dbReference type="EMBL" id="MDT8757991.1"/>
    </source>
</evidence>
<evidence type="ECO:0000256" key="5">
    <source>
        <dbReference type="ARBA" id="ARBA00023098"/>
    </source>
</evidence>
<dbReference type="PANTHER" id="PTHR43667:SF2">
    <property type="entry name" value="FATTY ACID C-METHYL TRANSFERASE"/>
    <property type="match status" value="1"/>
</dbReference>
<protein>
    <submittedName>
        <fullName evidence="6">Cyclopropane-fatty-acyl-phospholipid synthase family protein</fullName>
    </submittedName>
</protein>
<gene>
    <name evidence="6" type="ORF">MZO42_04710</name>
</gene>
<dbReference type="InterPro" id="IPR003333">
    <property type="entry name" value="CMAS"/>
</dbReference>
<keyword evidence="3" id="KW-0808">Transferase</keyword>
<sequence>MNAPTREQGRTGRTRRASGALGWLAPVFHRQLDRLDRGIAEGSLELLLPDGRARLLGGRAAGPDAVVDLRSWRALLRLGLEGSSGWYEAWAAGEWASPDPVQLFALFSRNRAGLAQPARATGPWRIAKRVWHWLRRNHRHGSRRNIEFHYDLGNDFYRHWLDKSMTYSSALFAGPGQSLEAAQQAKLQAMLDRTATAPGDAILEIGCGWGSFAELAANAGRRVHGITLSTEQKAWAEARTATLDGASFALTDYRDVTGHYDAVVSIEMAEAVGRQYWPAYLAAIARVLKPGGRAALQLITFDDALFEGYANNVDFIQRYIFPGGLLIRESEFRRLAATNGLEWRDQANFGLDYAETLKRWRANFDATAAARLLPAQFDARFVALWRYYLKYCEGGFRGGGIDVVQVTLVKEE</sequence>
<dbReference type="Pfam" id="PF02353">
    <property type="entry name" value="CMAS"/>
    <property type="match status" value="1"/>
</dbReference>
<evidence type="ECO:0000256" key="2">
    <source>
        <dbReference type="ARBA" id="ARBA00022603"/>
    </source>
</evidence>